<keyword evidence="7 14" id="KW-0547">Nucleotide-binding</keyword>
<keyword evidence="17" id="KW-1185">Reference proteome</keyword>
<dbReference type="PANTHER" id="PTHR22749">
    <property type="entry name" value="RIBOFLAVIN KINASE/FMN ADENYLYLTRANSFERASE"/>
    <property type="match status" value="1"/>
</dbReference>
<dbReference type="SUPFAM" id="SSF52374">
    <property type="entry name" value="Nucleotidylyl transferase"/>
    <property type="match status" value="1"/>
</dbReference>
<comment type="pathway">
    <text evidence="2 14">Cofactor biosynthesis; FMN biosynthesis; FMN from riboflavin (ATP route): step 1/1.</text>
</comment>
<sequence length="317" mass="34114">MRSFRSFAALPQNAFAQDTAVAIGKFDGVHRGHQAILAQLQQLSAARQLEPCVFTFTENPLALLQPEKCPRAVASSEQRLELLAEAGVSAVLMVDFTRELAALSPAEFVEQVLVQAMRAKVVLVGRDFRFGARGAGDTAELQQLGQQHGIEVIVVSDVMEAGERISATRVRDSLDVGDVQLAARLLSRPQRVRGLVVHGAARGRDLGFRTANLAPHYEGFGPADGVYACVARVRGKSYAAAVSVGGNPTFTPDAPSQIEVHLLDFEGDIYGEQITVDFIYRLRGMTAYAGLAPLIDQMRADVQQTAALVGPLLDSSM</sequence>
<dbReference type="InterPro" id="IPR014729">
    <property type="entry name" value="Rossmann-like_a/b/a_fold"/>
</dbReference>
<reference evidence="16" key="1">
    <citation type="submission" date="2020-08" db="EMBL/GenBank/DDBJ databases">
        <title>Sequencing the genomes of 1000 actinobacteria strains.</title>
        <authorList>
            <person name="Klenk H.-P."/>
        </authorList>
    </citation>
    <scope>NUCLEOTIDE SEQUENCE [LARGE SCALE GENOMIC DNA]</scope>
    <source>
        <strain evidence="16">DSM 27064</strain>
    </source>
</reference>
<dbReference type="GO" id="GO:0008531">
    <property type="term" value="F:riboflavin kinase activity"/>
    <property type="evidence" value="ECO:0007669"/>
    <property type="project" value="UniProtKB-UniRule"/>
</dbReference>
<dbReference type="GO" id="GO:0009231">
    <property type="term" value="P:riboflavin biosynthetic process"/>
    <property type="evidence" value="ECO:0007669"/>
    <property type="project" value="InterPro"/>
</dbReference>
<dbReference type="Pfam" id="PF06574">
    <property type="entry name" value="FAD_syn"/>
    <property type="match status" value="1"/>
</dbReference>
<evidence type="ECO:0000256" key="6">
    <source>
        <dbReference type="ARBA" id="ARBA00022695"/>
    </source>
</evidence>
<dbReference type="Gene3D" id="3.40.50.620">
    <property type="entry name" value="HUPs"/>
    <property type="match status" value="1"/>
</dbReference>
<gene>
    <name evidence="16" type="ORF">F5897_000279</name>
</gene>
<evidence type="ECO:0000256" key="3">
    <source>
        <dbReference type="ARBA" id="ARBA00022630"/>
    </source>
</evidence>
<comment type="similarity">
    <text evidence="14">Belongs to the ribF family.</text>
</comment>
<dbReference type="RefSeq" id="WP_233574317.1">
    <property type="nucleotide sequence ID" value="NZ_JACIFD010000002.1"/>
</dbReference>
<comment type="catalytic activity">
    <reaction evidence="12 14">
        <text>riboflavin + ATP = FMN + ADP + H(+)</text>
        <dbReference type="Rhea" id="RHEA:14357"/>
        <dbReference type="ChEBI" id="CHEBI:15378"/>
        <dbReference type="ChEBI" id="CHEBI:30616"/>
        <dbReference type="ChEBI" id="CHEBI:57986"/>
        <dbReference type="ChEBI" id="CHEBI:58210"/>
        <dbReference type="ChEBI" id="CHEBI:456216"/>
        <dbReference type="EC" id="2.7.1.26"/>
    </reaction>
</comment>
<organism evidence="16 17">
    <name type="scientific">Canibacter oris</name>
    <dbReference type="NCBI Taxonomy" id="1365628"/>
    <lineage>
        <taxon>Bacteria</taxon>
        <taxon>Bacillati</taxon>
        <taxon>Actinomycetota</taxon>
        <taxon>Actinomycetes</taxon>
        <taxon>Micrococcales</taxon>
        <taxon>Microbacteriaceae</taxon>
        <taxon>Canibacter</taxon>
    </lineage>
</organism>
<evidence type="ECO:0000256" key="11">
    <source>
        <dbReference type="ARBA" id="ARBA00023268"/>
    </source>
</evidence>
<keyword evidence="5 14" id="KW-0808">Transferase</keyword>
<dbReference type="NCBIfam" id="TIGR00083">
    <property type="entry name" value="ribF"/>
    <property type="match status" value="1"/>
</dbReference>
<dbReference type="AlphaFoldDB" id="A0A840DGV6"/>
<dbReference type="PIRSF" id="PIRSF004491">
    <property type="entry name" value="FAD_Synth"/>
    <property type="match status" value="1"/>
</dbReference>
<feature type="domain" description="Riboflavin kinase" evidence="15">
    <location>
        <begin position="185"/>
        <end position="310"/>
    </location>
</feature>
<evidence type="ECO:0000313" key="16">
    <source>
        <dbReference type="EMBL" id="MBB4070995.1"/>
    </source>
</evidence>
<dbReference type="GO" id="GO:0009398">
    <property type="term" value="P:FMN biosynthetic process"/>
    <property type="evidence" value="ECO:0007669"/>
    <property type="project" value="UniProtKB-UniRule"/>
</dbReference>
<dbReference type="SMART" id="SM00904">
    <property type="entry name" value="Flavokinase"/>
    <property type="match status" value="1"/>
</dbReference>
<dbReference type="NCBIfam" id="NF004160">
    <property type="entry name" value="PRK05627.1-3"/>
    <property type="match status" value="1"/>
</dbReference>
<dbReference type="PANTHER" id="PTHR22749:SF6">
    <property type="entry name" value="RIBOFLAVIN KINASE"/>
    <property type="match status" value="1"/>
</dbReference>
<dbReference type="Pfam" id="PF01687">
    <property type="entry name" value="Flavokinase"/>
    <property type="match status" value="1"/>
</dbReference>
<dbReference type="GO" id="GO:0005524">
    <property type="term" value="F:ATP binding"/>
    <property type="evidence" value="ECO:0007669"/>
    <property type="project" value="UniProtKB-UniRule"/>
</dbReference>
<dbReference type="Proteomes" id="UP000571183">
    <property type="component" value="Unassembled WGS sequence"/>
</dbReference>
<evidence type="ECO:0000256" key="12">
    <source>
        <dbReference type="ARBA" id="ARBA00047880"/>
    </source>
</evidence>
<dbReference type="EC" id="2.7.1.26" evidence="14"/>
<dbReference type="Gene3D" id="2.40.30.30">
    <property type="entry name" value="Riboflavin kinase-like"/>
    <property type="match status" value="1"/>
</dbReference>
<dbReference type="InterPro" id="IPR023468">
    <property type="entry name" value="Riboflavin_kinase"/>
</dbReference>
<keyword evidence="3 14" id="KW-0285">Flavoprotein</keyword>
<accession>A0A840DGV6</accession>
<comment type="catalytic activity">
    <reaction evidence="13 14">
        <text>FMN + ATP + H(+) = FAD + diphosphate</text>
        <dbReference type="Rhea" id="RHEA:17237"/>
        <dbReference type="ChEBI" id="CHEBI:15378"/>
        <dbReference type="ChEBI" id="CHEBI:30616"/>
        <dbReference type="ChEBI" id="CHEBI:33019"/>
        <dbReference type="ChEBI" id="CHEBI:57692"/>
        <dbReference type="ChEBI" id="CHEBI:58210"/>
        <dbReference type="EC" id="2.7.7.2"/>
    </reaction>
</comment>
<protein>
    <recommendedName>
        <fullName evidence="14">Riboflavin biosynthesis protein</fullName>
    </recommendedName>
    <domain>
        <recommendedName>
            <fullName evidence="14">Riboflavin kinase</fullName>
            <ecNumber evidence="14">2.7.1.26</ecNumber>
        </recommendedName>
        <alternativeName>
            <fullName evidence="14">Flavokinase</fullName>
        </alternativeName>
    </domain>
    <domain>
        <recommendedName>
            <fullName evidence="14">FMN adenylyltransferase</fullName>
            <ecNumber evidence="14">2.7.7.2</ecNumber>
        </recommendedName>
        <alternativeName>
            <fullName evidence="14">FAD pyrophosphorylase</fullName>
        </alternativeName>
        <alternativeName>
            <fullName evidence="14">FAD synthase</fullName>
        </alternativeName>
    </domain>
</protein>
<dbReference type="SUPFAM" id="SSF82114">
    <property type="entry name" value="Riboflavin kinase-like"/>
    <property type="match status" value="1"/>
</dbReference>
<keyword evidence="4 14" id="KW-0288">FMN</keyword>
<comment type="caution">
    <text evidence="16">The sequence shown here is derived from an EMBL/GenBank/DDBJ whole genome shotgun (WGS) entry which is preliminary data.</text>
</comment>
<comment type="pathway">
    <text evidence="1 14">Cofactor biosynthesis; FAD biosynthesis; FAD from FMN: step 1/1.</text>
</comment>
<keyword evidence="6 14" id="KW-0548">Nucleotidyltransferase</keyword>
<evidence type="ECO:0000256" key="4">
    <source>
        <dbReference type="ARBA" id="ARBA00022643"/>
    </source>
</evidence>
<keyword evidence="9 14" id="KW-0274">FAD</keyword>
<evidence type="ECO:0000256" key="9">
    <source>
        <dbReference type="ARBA" id="ARBA00022827"/>
    </source>
</evidence>
<evidence type="ECO:0000256" key="1">
    <source>
        <dbReference type="ARBA" id="ARBA00004726"/>
    </source>
</evidence>
<dbReference type="UniPathway" id="UPA00276">
    <property type="reaction ID" value="UER00406"/>
</dbReference>
<dbReference type="InterPro" id="IPR015865">
    <property type="entry name" value="Riboflavin_kinase_bac/euk"/>
</dbReference>
<evidence type="ECO:0000256" key="10">
    <source>
        <dbReference type="ARBA" id="ARBA00022840"/>
    </source>
</evidence>
<keyword evidence="11" id="KW-0511">Multifunctional enzyme</keyword>
<evidence type="ECO:0000256" key="13">
    <source>
        <dbReference type="ARBA" id="ARBA00049494"/>
    </source>
</evidence>
<evidence type="ECO:0000256" key="14">
    <source>
        <dbReference type="PIRNR" id="PIRNR004491"/>
    </source>
</evidence>
<dbReference type="CDD" id="cd02064">
    <property type="entry name" value="FAD_synthetase_N"/>
    <property type="match status" value="1"/>
</dbReference>
<dbReference type="InterPro" id="IPR002606">
    <property type="entry name" value="Riboflavin_kinase_bac"/>
</dbReference>
<proteinExistence type="inferred from homology"/>
<evidence type="ECO:0000313" key="17">
    <source>
        <dbReference type="Proteomes" id="UP000571183"/>
    </source>
</evidence>
<name>A0A840DGV6_9MICO</name>
<dbReference type="InterPro" id="IPR015864">
    <property type="entry name" value="FAD_synthase"/>
</dbReference>
<dbReference type="UniPathway" id="UPA00277">
    <property type="reaction ID" value="UER00407"/>
</dbReference>
<dbReference type="InterPro" id="IPR023465">
    <property type="entry name" value="Riboflavin_kinase_dom_sf"/>
</dbReference>
<dbReference type="EC" id="2.7.7.2" evidence="14"/>
<dbReference type="EMBL" id="JACIFD010000002">
    <property type="protein sequence ID" value="MBB4070995.1"/>
    <property type="molecule type" value="Genomic_DNA"/>
</dbReference>
<evidence type="ECO:0000256" key="2">
    <source>
        <dbReference type="ARBA" id="ARBA00005201"/>
    </source>
</evidence>
<keyword evidence="8 14" id="KW-0418">Kinase</keyword>
<dbReference type="FunFam" id="3.40.50.620:FF:000021">
    <property type="entry name" value="Riboflavin biosynthesis protein"/>
    <property type="match status" value="1"/>
</dbReference>
<evidence type="ECO:0000259" key="15">
    <source>
        <dbReference type="SMART" id="SM00904"/>
    </source>
</evidence>
<dbReference type="GO" id="GO:0003919">
    <property type="term" value="F:FMN adenylyltransferase activity"/>
    <property type="evidence" value="ECO:0007669"/>
    <property type="project" value="UniProtKB-UniRule"/>
</dbReference>
<keyword evidence="10 14" id="KW-0067">ATP-binding</keyword>
<evidence type="ECO:0000256" key="8">
    <source>
        <dbReference type="ARBA" id="ARBA00022777"/>
    </source>
</evidence>
<evidence type="ECO:0000256" key="7">
    <source>
        <dbReference type="ARBA" id="ARBA00022741"/>
    </source>
</evidence>
<dbReference type="GO" id="GO:0006747">
    <property type="term" value="P:FAD biosynthetic process"/>
    <property type="evidence" value="ECO:0007669"/>
    <property type="project" value="UniProtKB-UniRule"/>
</dbReference>
<evidence type="ECO:0000256" key="5">
    <source>
        <dbReference type="ARBA" id="ARBA00022679"/>
    </source>
</evidence>